<evidence type="ECO:0000256" key="9">
    <source>
        <dbReference type="PROSITE-ProRule" id="PRU01248"/>
    </source>
</evidence>
<feature type="domain" description="Core-binding (CB)" evidence="11">
    <location>
        <begin position="1"/>
        <end position="84"/>
    </location>
</feature>
<dbReference type="Gene3D" id="1.10.150.130">
    <property type="match status" value="1"/>
</dbReference>
<dbReference type="InterPro" id="IPR004107">
    <property type="entry name" value="Integrase_SAM-like_N"/>
</dbReference>
<feature type="domain" description="Tyr recombinase" evidence="10">
    <location>
        <begin position="102"/>
        <end position="316"/>
    </location>
</feature>
<protein>
    <submittedName>
        <fullName evidence="12">Integron integrase</fullName>
    </submittedName>
</protein>
<dbReference type="Gene3D" id="1.10.443.10">
    <property type="entry name" value="Intergrase catalytic core"/>
    <property type="match status" value="1"/>
</dbReference>
<dbReference type="Proteomes" id="UP000294546">
    <property type="component" value="Unassembled WGS sequence"/>
</dbReference>
<evidence type="ECO:0000256" key="6">
    <source>
        <dbReference type="ARBA" id="ARBA00023172"/>
    </source>
</evidence>
<comment type="subcellular location">
    <subcellularLocation>
        <location evidence="1">Cytoplasm</location>
    </subcellularLocation>
</comment>
<evidence type="ECO:0000259" key="11">
    <source>
        <dbReference type="PROSITE" id="PS51900"/>
    </source>
</evidence>
<keyword evidence="5 9" id="KW-0238">DNA-binding</keyword>
<dbReference type="EMBL" id="SMFU01000007">
    <property type="protein sequence ID" value="TCK08641.1"/>
    <property type="molecule type" value="Genomic_DNA"/>
</dbReference>
<dbReference type="InterPro" id="IPR013762">
    <property type="entry name" value="Integrase-like_cat_sf"/>
</dbReference>
<dbReference type="InterPro" id="IPR011946">
    <property type="entry name" value="Integrase_integron-type"/>
</dbReference>
<dbReference type="InterPro" id="IPR050090">
    <property type="entry name" value="Tyrosine_recombinase_XerCD"/>
</dbReference>
<proteinExistence type="inferred from homology"/>
<evidence type="ECO:0000256" key="7">
    <source>
        <dbReference type="ARBA" id="ARBA00037721"/>
    </source>
</evidence>
<dbReference type="SUPFAM" id="SSF56349">
    <property type="entry name" value="DNA breaking-rejoining enzymes"/>
    <property type="match status" value="1"/>
</dbReference>
<dbReference type="Pfam" id="PF00589">
    <property type="entry name" value="Phage_integrase"/>
    <property type="match status" value="1"/>
</dbReference>
<evidence type="ECO:0000259" key="10">
    <source>
        <dbReference type="PROSITE" id="PS51898"/>
    </source>
</evidence>
<dbReference type="AlphaFoldDB" id="A0A4R1GMZ1"/>
<comment type="function">
    <text evidence="7">Site-specific tyrosine recombinase, which acts by catalyzing the cutting and rejoining of the recombining DNA molecules. The XerC-XerD complex is essential to convert dimers of the bacterial chromosome into monomers to permit their segregation at cell division. It also contributes to the segregational stability of plasmids.</text>
</comment>
<reference evidence="12 13" key="1">
    <citation type="submission" date="2019-03" db="EMBL/GenBank/DDBJ databases">
        <title>Genomic Encyclopedia of Archaeal and Bacterial Type Strains, Phase II (KMG-II): from individual species to whole genera.</title>
        <authorList>
            <person name="Goeker M."/>
        </authorList>
    </citation>
    <scope>NUCLEOTIDE SEQUENCE [LARGE SCALE GENOMIC DNA]</scope>
    <source>
        <strain evidence="12 13">DSM 27697</strain>
    </source>
</reference>
<gene>
    <name evidence="12" type="ORF">CLV83_0732</name>
</gene>
<sequence length="322" mass="36499">MARSPFLQSVENFMRVHRYSRRTIDSYLYWIKFFILFCNKRHPSELGDTEIEGFLTFLATERNVSAGTQALALNAIVFLKTKFLKQAVGDISGFSRSQRQPKLPVVLTHSEVSGLLSTLSGHHYLMAALLYGSGLRRIELIRLRVKDIDFDYRQIRVNYGKGGKRRLVTLADELLEPLNSQVKKVEAFLGIDKAVDGYSGVWLPDALARKYPSAPFELGWHYLFPASRLSIDPESGCLRRHHFDEHNLNKIVKKAARESGIRKNVSCHTLRHSFATHLLQSGVDIRTVQQQLGHADVKTTEIYTHVLKQGAQGVRSPLSGLK</sequence>
<evidence type="ECO:0000256" key="8">
    <source>
        <dbReference type="ARBA" id="ARBA00038613"/>
    </source>
</evidence>
<comment type="similarity">
    <text evidence="2">Belongs to the 'phage' integrase family.</text>
</comment>
<accession>A0A4R1GMZ1</accession>
<dbReference type="PANTHER" id="PTHR30349">
    <property type="entry name" value="PHAGE INTEGRASE-RELATED"/>
    <property type="match status" value="1"/>
</dbReference>
<dbReference type="PROSITE" id="PS51900">
    <property type="entry name" value="CB"/>
    <property type="match status" value="1"/>
</dbReference>
<dbReference type="PANTHER" id="PTHR30349:SF64">
    <property type="entry name" value="PROPHAGE INTEGRASE INTD-RELATED"/>
    <property type="match status" value="1"/>
</dbReference>
<evidence type="ECO:0000256" key="4">
    <source>
        <dbReference type="ARBA" id="ARBA00022908"/>
    </source>
</evidence>
<evidence type="ECO:0000313" key="12">
    <source>
        <dbReference type="EMBL" id="TCK08641.1"/>
    </source>
</evidence>
<dbReference type="InterPro" id="IPR044068">
    <property type="entry name" value="CB"/>
</dbReference>
<dbReference type="FunFam" id="1.10.443.10:FF:000007">
    <property type="entry name" value="Tyrosine recombinase XerC"/>
    <property type="match status" value="1"/>
</dbReference>
<dbReference type="GO" id="GO:0005737">
    <property type="term" value="C:cytoplasm"/>
    <property type="evidence" value="ECO:0007669"/>
    <property type="project" value="UniProtKB-SubCell"/>
</dbReference>
<evidence type="ECO:0000256" key="2">
    <source>
        <dbReference type="ARBA" id="ARBA00008857"/>
    </source>
</evidence>
<comment type="subunit">
    <text evidence="8">Forms a cyclic heterotetrameric complex composed of two molecules of XerC and two molecules of XerD.</text>
</comment>
<dbReference type="InterPro" id="IPR011010">
    <property type="entry name" value="DNA_brk_join_enz"/>
</dbReference>
<dbReference type="GO" id="GO:0015074">
    <property type="term" value="P:DNA integration"/>
    <property type="evidence" value="ECO:0007669"/>
    <property type="project" value="UniProtKB-KW"/>
</dbReference>
<evidence type="ECO:0000313" key="13">
    <source>
        <dbReference type="Proteomes" id="UP000294546"/>
    </source>
</evidence>
<keyword evidence="3" id="KW-0963">Cytoplasm</keyword>
<dbReference type="GO" id="GO:0003677">
    <property type="term" value="F:DNA binding"/>
    <property type="evidence" value="ECO:0007669"/>
    <property type="project" value="UniProtKB-UniRule"/>
</dbReference>
<name>A0A4R1GMZ1_9GAMM</name>
<dbReference type="RefSeq" id="WP_132287620.1">
    <property type="nucleotide sequence ID" value="NZ_SMFU01000007.1"/>
</dbReference>
<keyword evidence="13" id="KW-1185">Reference proteome</keyword>
<keyword evidence="6" id="KW-0233">DNA recombination</keyword>
<evidence type="ECO:0000256" key="3">
    <source>
        <dbReference type="ARBA" id="ARBA00022490"/>
    </source>
</evidence>
<evidence type="ECO:0000256" key="5">
    <source>
        <dbReference type="ARBA" id="ARBA00023125"/>
    </source>
</evidence>
<dbReference type="GO" id="GO:0006310">
    <property type="term" value="P:DNA recombination"/>
    <property type="evidence" value="ECO:0007669"/>
    <property type="project" value="UniProtKB-KW"/>
</dbReference>
<dbReference type="Pfam" id="PF13495">
    <property type="entry name" value="Phage_int_SAM_4"/>
    <property type="match status" value="1"/>
</dbReference>
<comment type="caution">
    <text evidence="12">The sequence shown here is derived from an EMBL/GenBank/DDBJ whole genome shotgun (WGS) entry which is preliminary data.</text>
</comment>
<dbReference type="NCBIfam" id="TIGR02249">
    <property type="entry name" value="integrase_gron"/>
    <property type="match status" value="1"/>
</dbReference>
<evidence type="ECO:0000256" key="1">
    <source>
        <dbReference type="ARBA" id="ARBA00004496"/>
    </source>
</evidence>
<dbReference type="InterPro" id="IPR002104">
    <property type="entry name" value="Integrase_catalytic"/>
</dbReference>
<dbReference type="OrthoDB" id="9801717at2"/>
<dbReference type="InterPro" id="IPR010998">
    <property type="entry name" value="Integrase_recombinase_N"/>
</dbReference>
<keyword evidence="4" id="KW-0229">DNA integration</keyword>
<dbReference type="PROSITE" id="PS51898">
    <property type="entry name" value="TYR_RECOMBINASE"/>
    <property type="match status" value="1"/>
</dbReference>
<organism evidence="12 13">
    <name type="scientific">Marinobacterium mangrovicola</name>
    <dbReference type="NCBI Taxonomy" id="1476959"/>
    <lineage>
        <taxon>Bacteria</taxon>
        <taxon>Pseudomonadati</taxon>
        <taxon>Pseudomonadota</taxon>
        <taxon>Gammaproteobacteria</taxon>
        <taxon>Oceanospirillales</taxon>
        <taxon>Oceanospirillaceae</taxon>
        <taxon>Marinobacterium</taxon>
    </lineage>
</organism>